<name>A0A4S5E3N8_9MICC</name>
<organism evidence="2 3">
    <name type="scientific">Arthrobacter echini</name>
    <dbReference type="NCBI Taxonomy" id="1529066"/>
    <lineage>
        <taxon>Bacteria</taxon>
        <taxon>Bacillati</taxon>
        <taxon>Actinomycetota</taxon>
        <taxon>Actinomycetes</taxon>
        <taxon>Micrococcales</taxon>
        <taxon>Micrococcaceae</taxon>
        <taxon>Arthrobacter</taxon>
    </lineage>
</organism>
<feature type="region of interest" description="Disordered" evidence="1">
    <location>
        <begin position="410"/>
        <end position="443"/>
    </location>
</feature>
<proteinExistence type="predicted"/>
<comment type="caution">
    <text evidence="2">The sequence shown here is derived from an EMBL/GenBank/DDBJ whole genome shotgun (WGS) entry which is preliminary data.</text>
</comment>
<reference evidence="2 3" key="1">
    <citation type="submission" date="2019-04" db="EMBL/GenBank/DDBJ databases">
        <authorList>
            <person name="Liu Q."/>
            <person name="Xin Y.-H."/>
        </authorList>
    </citation>
    <scope>NUCLEOTIDE SEQUENCE [LARGE SCALE GENOMIC DNA]</scope>
    <source>
        <strain evidence="2 3">AM23</strain>
    </source>
</reference>
<dbReference type="AlphaFoldDB" id="A0A4S5E3N8"/>
<evidence type="ECO:0008006" key="4">
    <source>
        <dbReference type="Google" id="ProtNLM"/>
    </source>
</evidence>
<dbReference type="OrthoDB" id="3661445at2"/>
<evidence type="ECO:0000313" key="2">
    <source>
        <dbReference type="EMBL" id="THJ66071.1"/>
    </source>
</evidence>
<sequence length="443" mass="45738">MAQSHTVSTAEELQDALADGAQDIEVSGTISGIPRVVLPAGARLHGGRLEFGSKGVLLTQDNMLEDIEIAVPEHEIAVYADVTRSDWGTLTLRNVTTVGQVAIVATQAVRSGHVVIDALTVTAADVRGRTDRPRGFGVEAMQGGLTVWNRQPDADVELTAEITNVVVGSKESPVRGSGVFVGGHGTDDGKASGGTLRMTKLTTGEVYTDGGIADGAADLISGGVFVISGAIVDQVTNHGPVTTLGQNDMVLDNWGDVQIWTAEQPVTSHGPSGIGFVNFSDIGKLEINAPIETHGKGARGFNLYDGSLEEAVFESIETYADGSIGVQLSRPLPRLTIRKDLTTQGGEGTSLVKGVQMTLKAVALSVKPGGAVDEVRVGGAISTMGDDVVSVELEDSVGTWHVAGGIHASGDRSDGVHYTSPGAAPSGVDITSDRGESVAEGIS</sequence>
<dbReference type="Proteomes" id="UP000305233">
    <property type="component" value="Unassembled WGS sequence"/>
</dbReference>
<evidence type="ECO:0000313" key="3">
    <source>
        <dbReference type="Proteomes" id="UP000305233"/>
    </source>
</evidence>
<dbReference type="RefSeq" id="WP_136454737.1">
    <property type="nucleotide sequence ID" value="NZ_SSWH01000008.1"/>
</dbReference>
<gene>
    <name evidence="2" type="ORF">E8P82_10600</name>
</gene>
<keyword evidence="3" id="KW-1185">Reference proteome</keyword>
<dbReference type="EMBL" id="SSWH01000008">
    <property type="protein sequence ID" value="THJ66071.1"/>
    <property type="molecule type" value="Genomic_DNA"/>
</dbReference>
<evidence type="ECO:0000256" key="1">
    <source>
        <dbReference type="SAM" id="MobiDB-lite"/>
    </source>
</evidence>
<accession>A0A4S5E3N8</accession>
<protein>
    <recommendedName>
        <fullName evidence="4">Right-handed parallel beta-helix repeat-containing protein</fullName>
    </recommendedName>
</protein>